<keyword evidence="6" id="KW-0255">Endonuclease</keyword>
<evidence type="ECO:0000256" key="2">
    <source>
        <dbReference type="ARBA" id="ARBA00022747"/>
    </source>
</evidence>
<dbReference type="EMBL" id="JBGOOW010000015">
    <property type="protein sequence ID" value="MEZ8181781.1"/>
    <property type="molecule type" value="Genomic_DNA"/>
</dbReference>
<name>A0ABV4LTM2_VIBSP</name>
<evidence type="ECO:0000256" key="1">
    <source>
        <dbReference type="ARBA" id="ARBA00010923"/>
    </source>
</evidence>
<evidence type="ECO:0000256" key="4">
    <source>
        <dbReference type="SAM" id="Coils"/>
    </source>
</evidence>
<protein>
    <submittedName>
        <fullName evidence="6">Restriction endonuclease subunit S</fullName>
        <ecNumber evidence="6">3.1.21.-</ecNumber>
    </submittedName>
</protein>
<evidence type="ECO:0000313" key="6">
    <source>
        <dbReference type="EMBL" id="MEZ8181781.1"/>
    </source>
</evidence>
<feature type="domain" description="Type I restriction modification DNA specificity" evidence="5">
    <location>
        <begin position="6"/>
        <end position="190"/>
    </location>
</feature>
<dbReference type="SUPFAM" id="SSF116734">
    <property type="entry name" value="DNA methylase specificity domain"/>
    <property type="match status" value="2"/>
</dbReference>
<dbReference type="Pfam" id="PF01420">
    <property type="entry name" value="Methylase_S"/>
    <property type="match status" value="2"/>
</dbReference>
<dbReference type="GO" id="GO:0004519">
    <property type="term" value="F:endonuclease activity"/>
    <property type="evidence" value="ECO:0007669"/>
    <property type="project" value="UniProtKB-KW"/>
</dbReference>
<dbReference type="GO" id="GO:0016787">
    <property type="term" value="F:hydrolase activity"/>
    <property type="evidence" value="ECO:0007669"/>
    <property type="project" value="UniProtKB-KW"/>
</dbReference>
<dbReference type="RefSeq" id="WP_368084741.1">
    <property type="nucleotide sequence ID" value="NZ_JBGONW010000019.1"/>
</dbReference>
<keyword evidence="6" id="KW-0540">Nuclease</keyword>
<reference evidence="6 7" key="1">
    <citation type="submission" date="2024-06" db="EMBL/GenBank/DDBJ databases">
        <authorList>
            <person name="Steensen K."/>
            <person name="Seneca J."/>
            <person name="Bartlau N."/>
            <person name="Yu A.X."/>
            <person name="Polz M.F."/>
        </authorList>
    </citation>
    <scope>NUCLEOTIDE SEQUENCE [LARGE SCALE GENOMIC DNA]</scope>
    <source>
        <strain evidence="6 7">1F145</strain>
    </source>
</reference>
<keyword evidence="3" id="KW-0238">DNA-binding</keyword>
<dbReference type="InterPro" id="IPR000055">
    <property type="entry name" value="Restrct_endonuc_typeI_TRD"/>
</dbReference>
<feature type="domain" description="Type I restriction modification DNA specificity" evidence="5">
    <location>
        <begin position="225"/>
        <end position="408"/>
    </location>
</feature>
<dbReference type="CDD" id="cd17278">
    <property type="entry name" value="RMtype1_S_LdeBORF1052P-TRD2-CR2"/>
    <property type="match status" value="1"/>
</dbReference>
<organism evidence="6 7">
    <name type="scientific">Vibrio splendidus</name>
    <dbReference type="NCBI Taxonomy" id="29497"/>
    <lineage>
        <taxon>Bacteria</taxon>
        <taxon>Pseudomonadati</taxon>
        <taxon>Pseudomonadota</taxon>
        <taxon>Gammaproteobacteria</taxon>
        <taxon>Vibrionales</taxon>
        <taxon>Vibrionaceae</taxon>
        <taxon>Vibrio</taxon>
    </lineage>
</organism>
<dbReference type="Proteomes" id="UP001569200">
    <property type="component" value="Unassembled WGS sequence"/>
</dbReference>
<keyword evidence="4" id="KW-0175">Coiled coil</keyword>
<keyword evidence="7" id="KW-1185">Reference proteome</keyword>
<proteinExistence type="inferred from homology"/>
<dbReference type="PANTHER" id="PTHR30408:SF12">
    <property type="entry name" value="TYPE I RESTRICTION ENZYME MJAVIII SPECIFICITY SUBUNIT"/>
    <property type="match status" value="1"/>
</dbReference>
<evidence type="ECO:0000313" key="7">
    <source>
        <dbReference type="Proteomes" id="UP001569200"/>
    </source>
</evidence>
<comment type="similarity">
    <text evidence="1">Belongs to the type-I restriction system S methylase family.</text>
</comment>
<keyword evidence="6" id="KW-0378">Hydrolase</keyword>
<feature type="coiled-coil region" evidence="4">
    <location>
        <begin position="173"/>
        <end position="200"/>
    </location>
</feature>
<dbReference type="InterPro" id="IPR052021">
    <property type="entry name" value="Type-I_RS_S_subunit"/>
</dbReference>
<keyword evidence="2" id="KW-0680">Restriction system</keyword>
<dbReference type="InterPro" id="IPR044946">
    <property type="entry name" value="Restrct_endonuc_typeI_TRD_sf"/>
</dbReference>
<accession>A0ABV4LTM2</accession>
<dbReference type="EC" id="3.1.21.-" evidence="6"/>
<evidence type="ECO:0000256" key="3">
    <source>
        <dbReference type="ARBA" id="ARBA00023125"/>
    </source>
</evidence>
<dbReference type="PANTHER" id="PTHR30408">
    <property type="entry name" value="TYPE-1 RESTRICTION ENZYME ECOKI SPECIFICITY PROTEIN"/>
    <property type="match status" value="1"/>
</dbReference>
<dbReference type="Gene3D" id="3.90.220.20">
    <property type="entry name" value="DNA methylase specificity domains"/>
    <property type="match status" value="2"/>
</dbReference>
<sequence>MSDLMPKGWITVKVGDAVVSANGGVSVNSENRLKNINEFGILKTSSVFNGGFNPLEHKTILPHEVTRASVKPKKNHIIFSRMNTPALVGQSGFVDRDYDDLFLPDRLWQIEVSETFNSKWLSYALRSQEVAKLITDAATGTSNTMKNIAKSNLMAISILRPPLPEQKKIAAILTSVDDVIEKTQAQIDKLKDLKTGMMQELLTRGVGVNGKPHTEFKDSPVGRIPKGWDVEKLGGKASLIPGFAFKSSDFVANGVPLIRMGNLYNNKLDLTRAPKYLPSDYIEKHPKFAVREGDIVFSMTGTSGKEDYGFAVQVPNGAKPCLLNQRVAKVIAGENAVNNYLLHLMRSRLFLDEIYAVGTGTKQANLSSANILNVVLPFPSLGEQTAISKALDSIDSRVLVVAKKLEKLKFKKKALMQDLLTGKKRVKVGS</sequence>
<evidence type="ECO:0000259" key="5">
    <source>
        <dbReference type="Pfam" id="PF01420"/>
    </source>
</evidence>
<gene>
    <name evidence="6" type="ORF">ACED33_13920</name>
</gene>
<comment type="caution">
    <text evidence="6">The sequence shown here is derived from an EMBL/GenBank/DDBJ whole genome shotgun (WGS) entry which is preliminary data.</text>
</comment>
<dbReference type="Gene3D" id="1.10.287.1120">
    <property type="entry name" value="Bipartite methylase S protein"/>
    <property type="match status" value="1"/>
</dbReference>